<dbReference type="GO" id="GO:0005886">
    <property type="term" value="C:plasma membrane"/>
    <property type="evidence" value="ECO:0007669"/>
    <property type="project" value="UniProtKB-SubCell"/>
</dbReference>
<dbReference type="GO" id="GO:0004190">
    <property type="term" value="F:aspartic-type endopeptidase activity"/>
    <property type="evidence" value="ECO:0007669"/>
    <property type="project" value="UniProtKB-UniRule"/>
</dbReference>
<dbReference type="EMBL" id="SOQX01000010">
    <property type="protein sequence ID" value="TDX97927.1"/>
    <property type="molecule type" value="Genomic_DNA"/>
</dbReference>
<evidence type="ECO:0000256" key="8">
    <source>
        <dbReference type="ARBA" id="ARBA00023136"/>
    </source>
</evidence>
<comment type="caution">
    <text evidence="9">Lacks conserved residue(s) required for the propagation of feature annotation.</text>
</comment>
<comment type="similarity">
    <text evidence="1 9 11">Belongs to the peptidase A8 family.</text>
</comment>
<comment type="function">
    <text evidence="9 10">This protein specifically catalyzes the removal of signal peptides from prolipoproteins.</text>
</comment>
<dbReference type="PANTHER" id="PTHR33695">
    <property type="entry name" value="LIPOPROTEIN SIGNAL PEPTIDASE"/>
    <property type="match status" value="1"/>
</dbReference>
<dbReference type="HAMAP" id="MF_00161">
    <property type="entry name" value="LspA"/>
    <property type="match status" value="1"/>
</dbReference>
<comment type="catalytic activity">
    <reaction evidence="9 10">
        <text>Release of signal peptides from bacterial membrane prolipoproteins. Hydrolyzes -Xaa-Yaa-Zaa-|-(S,diacylglyceryl)Cys-, in which Xaa is hydrophobic (preferably Leu), and Yaa (Ala or Ser) and Zaa (Gly or Ala) have small, neutral side chains.</text>
        <dbReference type="EC" id="3.4.23.36"/>
    </reaction>
</comment>
<dbReference type="Proteomes" id="UP000294914">
    <property type="component" value="Unassembled WGS sequence"/>
</dbReference>
<keyword evidence="5 9" id="KW-0064">Aspartyl protease</keyword>
<evidence type="ECO:0000256" key="4">
    <source>
        <dbReference type="ARBA" id="ARBA00022692"/>
    </source>
</evidence>
<evidence type="ECO:0000256" key="9">
    <source>
        <dbReference type="HAMAP-Rule" id="MF_00161"/>
    </source>
</evidence>
<evidence type="ECO:0000313" key="12">
    <source>
        <dbReference type="EMBL" id="TDX97927.1"/>
    </source>
</evidence>
<keyword evidence="13" id="KW-1185">Reference proteome</keyword>
<evidence type="ECO:0000256" key="1">
    <source>
        <dbReference type="ARBA" id="ARBA00006139"/>
    </source>
</evidence>
<evidence type="ECO:0000256" key="3">
    <source>
        <dbReference type="ARBA" id="ARBA00022670"/>
    </source>
</evidence>
<dbReference type="GO" id="GO:0006508">
    <property type="term" value="P:proteolysis"/>
    <property type="evidence" value="ECO:0007669"/>
    <property type="project" value="UniProtKB-KW"/>
</dbReference>
<keyword evidence="4 9" id="KW-0812">Transmembrane</keyword>
<comment type="subcellular location">
    <subcellularLocation>
        <location evidence="9">Cell membrane</location>
        <topology evidence="9">Multi-pass membrane protein</topology>
    </subcellularLocation>
</comment>
<name>A0A4R8IN93_9GAMM</name>
<keyword evidence="2 9" id="KW-1003">Cell membrane</keyword>
<proteinExistence type="inferred from homology"/>
<comment type="caution">
    <text evidence="12">The sequence shown here is derived from an EMBL/GenBank/DDBJ whole genome shotgun (WGS) entry which is preliminary data.</text>
</comment>
<feature type="transmembrane region" description="Helical" evidence="9">
    <location>
        <begin position="142"/>
        <end position="161"/>
    </location>
</feature>
<feature type="active site" evidence="9">
    <location>
        <position position="114"/>
    </location>
</feature>
<evidence type="ECO:0000256" key="11">
    <source>
        <dbReference type="RuleBase" id="RU004181"/>
    </source>
</evidence>
<evidence type="ECO:0000256" key="5">
    <source>
        <dbReference type="ARBA" id="ARBA00022750"/>
    </source>
</evidence>
<feature type="active site" evidence="9">
    <location>
        <position position="149"/>
    </location>
</feature>
<dbReference type="PROSITE" id="PS00855">
    <property type="entry name" value="SPASE_II"/>
    <property type="match status" value="1"/>
</dbReference>
<dbReference type="RefSeq" id="WP_134085289.1">
    <property type="nucleotide sequence ID" value="NZ_SOQX01000010.1"/>
</dbReference>
<keyword evidence="7 9" id="KW-1133">Transmembrane helix</keyword>
<organism evidence="12 13">
    <name type="scientific">Thiohalophilus thiocyanatoxydans</name>
    <dbReference type="NCBI Taxonomy" id="381308"/>
    <lineage>
        <taxon>Bacteria</taxon>
        <taxon>Pseudomonadati</taxon>
        <taxon>Pseudomonadota</taxon>
        <taxon>Gammaproteobacteria</taxon>
        <taxon>Thiohalomonadales</taxon>
        <taxon>Thiohalophilaceae</taxon>
        <taxon>Thiohalophilus</taxon>
    </lineage>
</organism>
<accession>A0A4R8IN93</accession>
<gene>
    <name evidence="9" type="primary">lspA</name>
    <name evidence="12" type="ORF">EDC23_2731</name>
</gene>
<feature type="transmembrane region" description="Helical" evidence="9">
    <location>
        <begin position="59"/>
        <end position="79"/>
    </location>
</feature>
<keyword evidence="8 9" id="KW-0472">Membrane</keyword>
<evidence type="ECO:0000313" key="13">
    <source>
        <dbReference type="Proteomes" id="UP000294914"/>
    </source>
</evidence>
<evidence type="ECO:0000256" key="10">
    <source>
        <dbReference type="RuleBase" id="RU000594"/>
    </source>
</evidence>
<reference evidence="12 13" key="1">
    <citation type="submission" date="2019-03" db="EMBL/GenBank/DDBJ databases">
        <title>Genomic Encyclopedia of Type Strains, Phase IV (KMG-IV): sequencing the most valuable type-strain genomes for metagenomic binning, comparative biology and taxonomic classification.</title>
        <authorList>
            <person name="Goeker M."/>
        </authorList>
    </citation>
    <scope>NUCLEOTIDE SEQUENCE [LARGE SCALE GENOMIC DNA]</scope>
    <source>
        <strain evidence="12 13">DSM 16326</strain>
    </source>
</reference>
<keyword evidence="3 9" id="KW-0645">Protease</keyword>
<dbReference type="AlphaFoldDB" id="A0A4R8IN93"/>
<dbReference type="InterPro" id="IPR001872">
    <property type="entry name" value="Peptidase_A8"/>
</dbReference>
<comment type="pathway">
    <text evidence="9">Protein modification; lipoprotein biosynthesis (signal peptide cleavage).</text>
</comment>
<keyword evidence="6 9" id="KW-0378">Hydrolase</keyword>
<evidence type="ECO:0000256" key="2">
    <source>
        <dbReference type="ARBA" id="ARBA00022475"/>
    </source>
</evidence>
<dbReference type="PRINTS" id="PR00781">
    <property type="entry name" value="LIPOSIGPTASE"/>
</dbReference>
<feature type="transmembrane region" description="Helical" evidence="9">
    <location>
        <begin position="86"/>
        <end position="104"/>
    </location>
</feature>
<dbReference type="PANTHER" id="PTHR33695:SF1">
    <property type="entry name" value="LIPOPROTEIN SIGNAL PEPTIDASE"/>
    <property type="match status" value="1"/>
</dbReference>
<dbReference type="Pfam" id="PF01252">
    <property type="entry name" value="Peptidase_A8"/>
    <property type="match status" value="1"/>
</dbReference>
<dbReference type="EC" id="3.4.23.36" evidence="9"/>
<sequence>MLKWLWLTAVVVVLDQVSKLIASAYLVLHQPVELLPVFNLTLMHNSGAAFSFLSDAGGWQRWVFALLSIVISVAIFLWIKRLRHEHLQAASLALILGGALGNLVDRLLHGYVIDFLDVYYRGTGCLPMFYTWNRGGQAECHWPAFNVADAAITLGVVLILIDTLRQHRADRKLAAKYKD</sequence>
<evidence type="ECO:0000256" key="7">
    <source>
        <dbReference type="ARBA" id="ARBA00022989"/>
    </source>
</evidence>
<evidence type="ECO:0000256" key="6">
    <source>
        <dbReference type="ARBA" id="ARBA00022801"/>
    </source>
</evidence>
<dbReference type="OrthoDB" id="9810259at2"/>
<protein>
    <recommendedName>
        <fullName evidence="9">Lipoprotein signal peptidase</fullName>
        <ecNumber evidence="9">3.4.23.36</ecNumber>
    </recommendedName>
    <alternativeName>
        <fullName evidence="9">Prolipoprotein signal peptidase</fullName>
    </alternativeName>
    <alternativeName>
        <fullName evidence="9">Signal peptidase II</fullName>
        <shortName evidence="9">SPase II</shortName>
    </alternativeName>
</protein>
<dbReference type="UniPathway" id="UPA00665"/>
<dbReference type="NCBIfam" id="TIGR00077">
    <property type="entry name" value="lspA"/>
    <property type="match status" value="1"/>
</dbReference>